<keyword evidence="4" id="KW-1185">Reference proteome</keyword>
<evidence type="ECO:0000256" key="1">
    <source>
        <dbReference type="SAM" id="MobiDB-lite"/>
    </source>
</evidence>
<feature type="region of interest" description="Disordered" evidence="1">
    <location>
        <begin position="127"/>
        <end position="153"/>
    </location>
</feature>
<evidence type="ECO:0000313" key="4">
    <source>
        <dbReference type="Proteomes" id="UP001321473"/>
    </source>
</evidence>
<evidence type="ECO:0000313" key="3">
    <source>
        <dbReference type="EMBL" id="KAK8760903.1"/>
    </source>
</evidence>
<protein>
    <submittedName>
        <fullName evidence="3">Uncharacterized protein</fullName>
    </submittedName>
</protein>
<comment type="caution">
    <text evidence="3">The sequence shown here is derived from an EMBL/GenBank/DDBJ whole genome shotgun (WGS) entry which is preliminary data.</text>
</comment>
<organism evidence="3 4">
    <name type="scientific">Amblyomma americanum</name>
    <name type="common">Lone star tick</name>
    <dbReference type="NCBI Taxonomy" id="6943"/>
    <lineage>
        <taxon>Eukaryota</taxon>
        <taxon>Metazoa</taxon>
        <taxon>Ecdysozoa</taxon>
        <taxon>Arthropoda</taxon>
        <taxon>Chelicerata</taxon>
        <taxon>Arachnida</taxon>
        <taxon>Acari</taxon>
        <taxon>Parasitiformes</taxon>
        <taxon>Ixodida</taxon>
        <taxon>Ixodoidea</taxon>
        <taxon>Ixodidae</taxon>
        <taxon>Amblyomminae</taxon>
        <taxon>Amblyomma</taxon>
    </lineage>
</organism>
<keyword evidence="2" id="KW-0812">Transmembrane</keyword>
<feature type="region of interest" description="Disordered" evidence="1">
    <location>
        <begin position="1"/>
        <end position="22"/>
    </location>
</feature>
<dbReference type="Proteomes" id="UP001321473">
    <property type="component" value="Unassembled WGS sequence"/>
</dbReference>
<accession>A0AAQ4DEL3</accession>
<reference evidence="3 4" key="1">
    <citation type="journal article" date="2023" name="Arcadia Sci">
        <title>De novo assembly of a long-read Amblyomma americanum tick genome.</title>
        <authorList>
            <person name="Chou S."/>
            <person name="Poskanzer K.E."/>
            <person name="Rollins M."/>
            <person name="Thuy-Boun P.S."/>
        </authorList>
    </citation>
    <scope>NUCLEOTIDE SEQUENCE [LARGE SCALE GENOMIC DNA]</scope>
    <source>
        <strain evidence="3">F_SG_1</strain>
        <tissue evidence="3">Salivary glands</tissue>
    </source>
</reference>
<feature type="transmembrane region" description="Helical" evidence="2">
    <location>
        <begin position="31"/>
        <end position="51"/>
    </location>
</feature>
<sequence>MEYEAAKSLWDQQTLSPDTKEEEQDERFTQALIIVVFFVVAFLAAIAWAMILTTVIEDEEDGLGTLGTDFSNGGTERSEELPTAEQMSVEVVAVTRMEPPVRTSRPPRGNFSTPRPTTLRTIPTRRTTATSTRTVRTTARTRTTTTSSTTAAGPIRTSTVRTPANTRTTVTSSTTAAGPRPLSRALFCTYGNGTTGNTKFPADGLCDYIFYDSMYKNGINTLDQSTPYSADLEAVLRQAESGVYANTQFGLGFAFTELRKFLQHSAFSSTSVIGQFIQRGVSHLGVIDCPVYGAELSQINEVFGAIAVLSIDLEPVRRRGQPAYLVVGMVSFNSTWNEYFKRQFRRTSAFKPHLFISHGYQLFEDWQRTPCLATPPTVLFKPPHPQQTIHDLRDAVLALAEIGAQAGGPALSLSVTMKGRWTELVANTVAAAFSPCTEKWRRPPASYTGVCIAAPFSNTLKYDLHGRAMRAYDAQRRLMYFYDNEQALSEKLCRVKANYTQVLFGLAVFDLEYEDGDNICSTRNRFGSFSRLKMVAKVLDFFSSKYTDGTQENNCSQLWRS</sequence>
<feature type="region of interest" description="Disordered" evidence="1">
    <location>
        <begin position="100"/>
        <end position="119"/>
    </location>
</feature>
<gene>
    <name evidence="3" type="ORF">V5799_027829</name>
</gene>
<dbReference type="EMBL" id="JARKHS020031741">
    <property type="protein sequence ID" value="KAK8760903.1"/>
    <property type="molecule type" value="Genomic_DNA"/>
</dbReference>
<keyword evidence="2" id="KW-0472">Membrane</keyword>
<name>A0AAQ4DEL3_AMBAM</name>
<proteinExistence type="predicted"/>
<evidence type="ECO:0000256" key="2">
    <source>
        <dbReference type="SAM" id="Phobius"/>
    </source>
</evidence>
<dbReference type="AlphaFoldDB" id="A0AAQ4DEL3"/>
<keyword evidence="2" id="KW-1133">Transmembrane helix</keyword>